<dbReference type="PANTHER" id="PTHR48258:SF3">
    <property type="entry name" value="FK506-BINDING PROTEIN 4-LIKE ISOFORM X1"/>
    <property type="match status" value="1"/>
</dbReference>
<dbReference type="Proteomes" id="UP001054821">
    <property type="component" value="Chromosome 1"/>
</dbReference>
<reference evidence="2 3" key="1">
    <citation type="journal article" date="2022" name="G3 (Bethesda)">
        <title>Whole-genome sequence and methylome profiling of the almond [Prunus dulcis (Mill.) D.A. Webb] cultivar 'Nonpareil'.</title>
        <authorList>
            <person name="D'Amico-Willman K.M."/>
            <person name="Ouma W.Z."/>
            <person name="Meulia T."/>
            <person name="Sideli G.M."/>
            <person name="Gradziel T.M."/>
            <person name="Fresnedo-Ramirez J."/>
        </authorList>
    </citation>
    <scope>NUCLEOTIDE SEQUENCE [LARGE SCALE GENOMIC DNA]</scope>
    <source>
        <strain evidence="2">Clone GOH B32 T37-40</strain>
    </source>
</reference>
<organism evidence="2 3">
    <name type="scientific">Prunus dulcis</name>
    <name type="common">Almond</name>
    <name type="synonym">Amygdalus dulcis</name>
    <dbReference type="NCBI Taxonomy" id="3755"/>
    <lineage>
        <taxon>Eukaryota</taxon>
        <taxon>Viridiplantae</taxon>
        <taxon>Streptophyta</taxon>
        <taxon>Embryophyta</taxon>
        <taxon>Tracheophyta</taxon>
        <taxon>Spermatophyta</taxon>
        <taxon>Magnoliopsida</taxon>
        <taxon>eudicotyledons</taxon>
        <taxon>Gunneridae</taxon>
        <taxon>Pentapetalae</taxon>
        <taxon>rosids</taxon>
        <taxon>fabids</taxon>
        <taxon>Rosales</taxon>
        <taxon>Rosaceae</taxon>
        <taxon>Amygdaloideae</taxon>
        <taxon>Amygdaleae</taxon>
        <taxon>Prunus</taxon>
    </lineage>
</organism>
<dbReference type="AlphaFoldDB" id="A0AAD4ZMU1"/>
<dbReference type="Pfam" id="PF13952">
    <property type="entry name" value="DUF4216"/>
    <property type="match status" value="1"/>
</dbReference>
<name>A0AAD4ZMU1_PRUDU</name>
<evidence type="ECO:0000313" key="2">
    <source>
        <dbReference type="EMBL" id="KAI5350968.1"/>
    </source>
</evidence>
<sequence length="153" mass="17628">MQKIVHLHVLLNSAEVEPYIKSSAKDTSQVVANVDYYGVIRDILLLDFVKFRLPIFQCDWANIVSGVKKEDDFTLVNLHDGLSKFERDPFILASHAKQVCYFRESEISHWYTVLKAPPRGFHDLEEFDESVYKSYAPQDASSLDIDDRDNADN</sequence>
<evidence type="ECO:0000259" key="1">
    <source>
        <dbReference type="Pfam" id="PF13952"/>
    </source>
</evidence>
<evidence type="ECO:0000313" key="3">
    <source>
        <dbReference type="Proteomes" id="UP001054821"/>
    </source>
</evidence>
<keyword evidence="3" id="KW-1185">Reference proteome</keyword>
<dbReference type="InterPro" id="IPR025312">
    <property type="entry name" value="DUF4216"/>
</dbReference>
<comment type="caution">
    <text evidence="2">The sequence shown here is derived from an EMBL/GenBank/DDBJ whole genome shotgun (WGS) entry which is preliminary data.</text>
</comment>
<dbReference type="PANTHER" id="PTHR48258">
    <property type="entry name" value="DUF4218 DOMAIN-CONTAINING PROTEIN-RELATED"/>
    <property type="match status" value="1"/>
</dbReference>
<protein>
    <recommendedName>
        <fullName evidence="1">DUF4216 domain-containing protein</fullName>
    </recommendedName>
</protein>
<gene>
    <name evidence="2" type="ORF">L3X38_003859</name>
</gene>
<accession>A0AAD4ZMU1</accession>
<dbReference type="EMBL" id="JAJFAZ020000001">
    <property type="protein sequence ID" value="KAI5350968.1"/>
    <property type="molecule type" value="Genomic_DNA"/>
</dbReference>
<proteinExistence type="predicted"/>
<feature type="domain" description="DUF4216" evidence="1">
    <location>
        <begin position="50"/>
        <end position="111"/>
    </location>
</feature>